<dbReference type="CDD" id="cd15831">
    <property type="entry name" value="BTAD"/>
    <property type="match status" value="1"/>
</dbReference>
<proteinExistence type="inferred from homology"/>
<evidence type="ECO:0000313" key="7">
    <source>
        <dbReference type="EMBL" id="AGF72961.1"/>
    </source>
</evidence>
<evidence type="ECO:0000259" key="6">
    <source>
        <dbReference type="SMART" id="SM01043"/>
    </source>
</evidence>
<dbReference type="PATRIC" id="fig|1121362.3.peg.1980"/>
<dbReference type="InterPro" id="IPR005158">
    <property type="entry name" value="BTAD"/>
</dbReference>
<dbReference type="SUPFAM" id="SSF52540">
    <property type="entry name" value="P-loop containing nucleoside triphosphate hydrolases"/>
    <property type="match status" value="1"/>
</dbReference>
<dbReference type="PANTHER" id="PTHR35807:SF1">
    <property type="entry name" value="TRANSCRIPTIONAL REGULATOR REDD"/>
    <property type="match status" value="1"/>
</dbReference>
<dbReference type="Gene3D" id="1.10.10.10">
    <property type="entry name" value="Winged helix-like DNA-binding domain superfamily/Winged helix DNA-binding domain"/>
    <property type="match status" value="1"/>
</dbReference>
<keyword evidence="8" id="KW-1185">Reference proteome</keyword>
<comment type="similarity">
    <text evidence="1">Belongs to the AfsR/DnrI/RedD regulatory family.</text>
</comment>
<keyword evidence="3" id="KW-0238">DNA-binding</keyword>
<dbReference type="GO" id="GO:0003677">
    <property type="term" value="F:DNA binding"/>
    <property type="evidence" value="ECO:0007669"/>
    <property type="project" value="UniProtKB-KW"/>
</dbReference>
<dbReference type="Pfam" id="PF20703">
    <property type="entry name" value="nSTAND1"/>
    <property type="match status" value="1"/>
</dbReference>
<dbReference type="eggNOG" id="COG3903">
    <property type="taxonomic scope" value="Bacteria"/>
</dbReference>
<keyword evidence="2" id="KW-0805">Transcription regulation</keyword>
<dbReference type="STRING" id="1121362.A605_09795"/>
<feature type="domain" description="Bacterial transcriptional activator" evidence="6">
    <location>
        <begin position="99"/>
        <end position="240"/>
    </location>
</feature>
<dbReference type="InterPro" id="IPR001867">
    <property type="entry name" value="OmpR/PhoB-type_DNA-bd"/>
</dbReference>
<evidence type="ECO:0000256" key="2">
    <source>
        <dbReference type="ARBA" id="ARBA00023015"/>
    </source>
</evidence>
<dbReference type="InterPro" id="IPR011990">
    <property type="entry name" value="TPR-like_helical_dom_sf"/>
</dbReference>
<dbReference type="KEGG" id="chn:A605_09795"/>
<dbReference type="AlphaFoldDB" id="M1P8H1"/>
<evidence type="ECO:0000313" key="8">
    <source>
        <dbReference type="Proteomes" id="UP000011723"/>
    </source>
</evidence>
<dbReference type="Pfam" id="PF03704">
    <property type="entry name" value="BTAD"/>
    <property type="match status" value="1"/>
</dbReference>
<sequence length="507" mass="54452">MAGAPVQIDVLGSLEIRRAGARVELRGSRPRAALAALLVHAPYPVSPDGLAAAIWEKELPARPRGAVQTVVSRLRSVLGDEVVRHDPVGYHLELPAGTVDADRFEALCRQAGELPTSRAAEMLDSALGLWRGPAYAEFADREFAVTEAVRLGELRMKAMEDRAVLALELDDADASVSVLQGVVAEQPLRERAHGLLMTALYRAGRTTEALEQYQALRRSLVEELGLDPSPALRELQVQILDHAVPESSVARPPPRRVPPSWEPATGIFIGREDDTGELLRAAAAHRLVSVTGPGGVGKSRLVAEVLPELTRRLDRPAAVVELEDAQPEQVDEKVAASLGLGFAAEPRAAVLEYLAASSLILVLDACERVLDRTRSLVREILWVAPRVNLVVTSRHRLDMGAEQVLPLSPLTPPDPTDGPDRAVLAPAMRLFIERLRRARPATDLSVPLVRDAGEVCRRLDGLPLALELAATQAATLGVRTVLTGFGTGLHLAGSAGTTAALRRGPFP</sequence>
<dbReference type="InterPro" id="IPR016032">
    <property type="entry name" value="Sig_transdc_resp-reg_C-effctor"/>
</dbReference>
<keyword evidence="4" id="KW-0804">Transcription</keyword>
<dbReference type="InterPro" id="IPR049052">
    <property type="entry name" value="nSTAND1"/>
</dbReference>
<dbReference type="PRINTS" id="PR00364">
    <property type="entry name" value="DISEASERSIST"/>
</dbReference>
<dbReference type="InterPro" id="IPR036388">
    <property type="entry name" value="WH-like_DNA-bd_sf"/>
</dbReference>
<dbReference type="SUPFAM" id="SSF46894">
    <property type="entry name" value="C-terminal effector domain of the bipartite response regulators"/>
    <property type="match status" value="1"/>
</dbReference>
<feature type="domain" description="OmpR/PhoB-type" evidence="5">
    <location>
        <begin position="20"/>
        <end position="92"/>
    </location>
</feature>
<dbReference type="GO" id="GO:0000160">
    <property type="term" value="P:phosphorelay signal transduction system"/>
    <property type="evidence" value="ECO:0007669"/>
    <property type="project" value="InterPro"/>
</dbReference>
<dbReference type="SMART" id="SM00862">
    <property type="entry name" value="Trans_reg_C"/>
    <property type="match status" value="1"/>
</dbReference>
<dbReference type="HOGENOM" id="CLU_537168_0_0_11"/>
<protein>
    <submittedName>
        <fullName evidence="7">ATPase-like protein</fullName>
    </submittedName>
</protein>
<dbReference type="Gene3D" id="3.40.50.300">
    <property type="entry name" value="P-loop containing nucleotide triphosphate hydrolases"/>
    <property type="match status" value="1"/>
</dbReference>
<dbReference type="eggNOG" id="COG3629">
    <property type="taxonomic scope" value="Bacteria"/>
</dbReference>
<dbReference type="GO" id="GO:0006355">
    <property type="term" value="P:regulation of DNA-templated transcription"/>
    <property type="evidence" value="ECO:0007669"/>
    <property type="project" value="InterPro"/>
</dbReference>
<evidence type="ECO:0000256" key="1">
    <source>
        <dbReference type="ARBA" id="ARBA00005820"/>
    </source>
</evidence>
<evidence type="ECO:0000259" key="5">
    <source>
        <dbReference type="SMART" id="SM00862"/>
    </source>
</evidence>
<dbReference type="SUPFAM" id="SSF48452">
    <property type="entry name" value="TPR-like"/>
    <property type="match status" value="1"/>
</dbReference>
<accession>M1P8H1</accession>
<dbReference type="InterPro" id="IPR051677">
    <property type="entry name" value="AfsR-DnrI-RedD_regulator"/>
</dbReference>
<dbReference type="PANTHER" id="PTHR35807">
    <property type="entry name" value="TRANSCRIPTIONAL REGULATOR REDD-RELATED"/>
    <property type="match status" value="1"/>
</dbReference>
<dbReference type="InterPro" id="IPR027417">
    <property type="entry name" value="P-loop_NTPase"/>
</dbReference>
<organism evidence="7 8">
    <name type="scientific">Corynebacterium halotolerans YIM 70093 = DSM 44683</name>
    <dbReference type="NCBI Taxonomy" id="1121362"/>
    <lineage>
        <taxon>Bacteria</taxon>
        <taxon>Bacillati</taxon>
        <taxon>Actinomycetota</taxon>
        <taxon>Actinomycetes</taxon>
        <taxon>Mycobacteriales</taxon>
        <taxon>Corynebacteriaceae</taxon>
        <taxon>Corynebacterium</taxon>
    </lineage>
</organism>
<dbReference type="EMBL" id="CP003697">
    <property type="protein sequence ID" value="AGF72961.1"/>
    <property type="molecule type" value="Genomic_DNA"/>
</dbReference>
<evidence type="ECO:0000256" key="3">
    <source>
        <dbReference type="ARBA" id="ARBA00023125"/>
    </source>
</evidence>
<dbReference type="OrthoDB" id="4336084at2"/>
<evidence type="ECO:0000256" key="4">
    <source>
        <dbReference type="ARBA" id="ARBA00023163"/>
    </source>
</evidence>
<dbReference type="RefSeq" id="WP_015401380.1">
    <property type="nucleotide sequence ID" value="NC_020302.1"/>
</dbReference>
<name>M1P8H1_9CORY</name>
<dbReference type="Proteomes" id="UP000011723">
    <property type="component" value="Chromosome"/>
</dbReference>
<dbReference type="Gene3D" id="1.25.40.10">
    <property type="entry name" value="Tetratricopeptide repeat domain"/>
    <property type="match status" value="1"/>
</dbReference>
<dbReference type="SMART" id="SM01043">
    <property type="entry name" value="BTAD"/>
    <property type="match status" value="1"/>
</dbReference>
<gene>
    <name evidence="7" type="ORF">A605_09795</name>
</gene>
<reference evidence="7 8" key="1">
    <citation type="journal article" date="2012" name="Stand. Genomic Sci.">
        <title>Genome sequence of the halotolerant bacterium Corynebacterium halotolerans type strain YIM 70093(T) (= DSM 44683(T)).</title>
        <authorList>
            <person name="Ruckert C."/>
            <person name="Albersmeier A."/>
            <person name="Al-Dilaimi A."/>
            <person name="Niehaus K."/>
            <person name="Szczepanowski R."/>
            <person name="Kalinowski J."/>
        </authorList>
    </citation>
    <scope>NUCLEOTIDE SEQUENCE [LARGE SCALE GENOMIC DNA]</scope>
    <source>
        <strain evidence="7">YIM 70093</strain>
    </source>
</reference>